<feature type="transmembrane region" description="Helical" evidence="8">
    <location>
        <begin position="302"/>
        <end position="324"/>
    </location>
</feature>
<dbReference type="PANTHER" id="PTHR32507:SF8">
    <property type="entry name" value="CNH1P"/>
    <property type="match status" value="1"/>
</dbReference>
<dbReference type="GO" id="GO:1902600">
    <property type="term" value="P:proton transmembrane transport"/>
    <property type="evidence" value="ECO:0007669"/>
    <property type="project" value="InterPro"/>
</dbReference>
<evidence type="ECO:0000313" key="11">
    <source>
        <dbReference type="Proteomes" id="UP000011666"/>
    </source>
</evidence>
<feature type="transmembrane region" description="Helical" evidence="8">
    <location>
        <begin position="191"/>
        <end position="210"/>
    </location>
</feature>
<dbReference type="InterPro" id="IPR006153">
    <property type="entry name" value="Cation/H_exchanger_TM"/>
</dbReference>
<dbReference type="Pfam" id="PF00999">
    <property type="entry name" value="Na_H_Exchanger"/>
    <property type="match status" value="1"/>
</dbReference>
<reference evidence="10 11" key="1">
    <citation type="submission" date="2013-01" db="EMBL/GenBank/DDBJ databases">
        <title>Whole genome shotgun sequence of Gordonia soli NBRC 108243.</title>
        <authorList>
            <person name="Isaki-Nakamura S."/>
            <person name="Hosoyama A."/>
            <person name="Tsuchikane K."/>
            <person name="Ando Y."/>
            <person name="Baba S."/>
            <person name="Ohji S."/>
            <person name="Hamada M."/>
            <person name="Tamura T."/>
            <person name="Yamazoe A."/>
            <person name="Yamazaki S."/>
            <person name="Fujita N."/>
        </authorList>
    </citation>
    <scope>NUCLEOTIDE SEQUENCE [LARGE SCALE GENOMIC DNA]</scope>
    <source>
        <strain evidence="10 11">NBRC 108243</strain>
    </source>
</reference>
<dbReference type="GO" id="GO:0015297">
    <property type="term" value="F:antiporter activity"/>
    <property type="evidence" value="ECO:0007669"/>
    <property type="project" value="UniProtKB-KW"/>
</dbReference>
<keyword evidence="3" id="KW-0050">Antiport</keyword>
<feature type="domain" description="Cation/H+ exchanger transmembrane" evidence="9">
    <location>
        <begin position="14"/>
        <end position="386"/>
    </location>
</feature>
<keyword evidence="5 8" id="KW-1133">Transmembrane helix</keyword>
<dbReference type="EMBL" id="BANX01000026">
    <property type="protein sequence ID" value="GAC69627.1"/>
    <property type="molecule type" value="Genomic_DNA"/>
</dbReference>
<dbReference type="PANTHER" id="PTHR32507">
    <property type="entry name" value="NA(+)/H(+) ANTIPORTER 1"/>
    <property type="match status" value="1"/>
</dbReference>
<keyword evidence="6" id="KW-0406">Ion transport</keyword>
<comment type="caution">
    <text evidence="10">The sequence shown here is derived from an EMBL/GenBank/DDBJ whole genome shotgun (WGS) entry which is preliminary data.</text>
</comment>
<keyword evidence="4 8" id="KW-0812">Transmembrane</keyword>
<feature type="transmembrane region" description="Helical" evidence="8">
    <location>
        <begin position="367"/>
        <end position="389"/>
    </location>
</feature>
<comment type="subcellular location">
    <subcellularLocation>
        <location evidence="1">Cell membrane</location>
        <topology evidence="1">Multi-pass membrane protein</topology>
    </subcellularLocation>
</comment>
<dbReference type="GO" id="GO:0005886">
    <property type="term" value="C:plasma membrane"/>
    <property type="evidence" value="ECO:0007669"/>
    <property type="project" value="UniProtKB-SubCell"/>
</dbReference>
<keyword evidence="11" id="KW-1185">Reference proteome</keyword>
<evidence type="ECO:0000313" key="10">
    <source>
        <dbReference type="EMBL" id="GAC69627.1"/>
    </source>
</evidence>
<dbReference type="RefSeq" id="WP_007622893.1">
    <property type="nucleotide sequence ID" value="NZ_BANX01000026.1"/>
</dbReference>
<evidence type="ECO:0000256" key="2">
    <source>
        <dbReference type="ARBA" id="ARBA00022448"/>
    </source>
</evidence>
<evidence type="ECO:0000256" key="6">
    <source>
        <dbReference type="ARBA" id="ARBA00023065"/>
    </source>
</evidence>
<proteinExistence type="predicted"/>
<dbReference type="Proteomes" id="UP000011666">
    <property type="component" value="Unassembled WGS sequence"/>
</dbReference>
<dbReference type="AlphaFoldDB" id="M0QQ97"/>
<feature type="transmembrane region" description="Helical" evidence="8">
    <location>
        <begin position="150"/>
        <end position="171"/>
    </location>
</feature>
<feature type="transmembrane region" description="Helical" evidence="8">
    <location>
        <begin position="272"/>
        <end position="296"/>
    </location>
</feature>
<feature type="transmembrane region" description="Helical" evidence="8">
    <location>
        <begin position="60"/>
        <end position="76"/>
    </location>
</feature>
<keyword evidence="2" id="KW-0813">Transport</keyword>
<name>M0QQ97_9ACTN</name>
<sequence length="400" mass="41676">MIASVLIGLLVMVVWTLLAGRLTRWRITGPLLMVAAGVAIGFTTTDEIGRTLNTVVAERIVELILALLLFVDAMEVKGGYFGGERGPVLRLLLIGLPLSILAAVGVGAVLLPGISLAVILVIACIVIPTDFAPAAAIVRDERIPGRVRHLLNVESGYNDGIIAPVFIFALALAGDNQHDTPLDALGAALPAAGYAVVIGAPIGLATAWLTGKCTAAGLTTPASIRMSLVLIPLLSYSVALSVEGNGFVAAFICGLAYRAARSTPPSEPELSLVDDVSILTSLAMWFVFGSAVVMLGSMGLDWRLIVFALAALTVLRMVPVYLSLIGTDFARRDRVMIGLLGPRGTASIVFGLLAYNALDDAPGDQTLYAMAAVVIGSVVIHGAGSGWAAEHYPRSRQTSG</sequence>
<evidence type="ECO:0000259" key="9">
    <source>
        <dbReference type="Pfam" id="PF00999"/>
    </source>
</evidence>
<evidence type="ECO:0000256" key="4">
    <source>
        <dbReference type="ARBA" id="ARBA00022692"/>
    </source>
</evidence>
<gene>
    <name evidence="10" type="ORF">GS4_26_00750</name>
</gene>
<keyword evidence="7 8" id="KW-0472">Membrane</keyword>
<protein>
    <submittedName>
        <fullName evidence="10">Putative CPA1 family transporter</fullName>
    </submittedName>
</protein>
<evidence type="ECO:0000256" key="5">
    <source>
        <dbReference type="ARBA" id="ARBA00022989"/>
    </source>
</evidence>
<accession>M0QQ97</accession>
<dbReference type="STRING" id="1223545.GS4_26_00750"/>
<feature type="transmembrane region" description="Helical" evidence="8">
    <location>
        <begin position="336"/>
        <end position="355"/>
    </location>
</feature>
<dbReference type="eggNOG" id="COG0025">
    <property type="taxonomic scope" value="Bacteria"/>
</dbReference>
<evidence type="ECO:0000256" key="1">
    <source>
        <dbReference type="ARBA" id="ARBA00004651"/>
    </source>
</evidence>
<feature type="transmembrane region" description="Helical" evidence="8">
    <location>
        <begin position="116"/>
        <end position="138"/>
    </location>
</feature>
<feature type="transmembrane region" description="Helical" evidence="8">
    <location>
        <begin position="88"/>
        <end position="110"/>
    </location>
</feature>
<evidence type="ECO:0000256" key="7">
    <source>
        <dbReference type="ARBA" id="ARBA00023136"/>
    </source>
</evidence>
<organism evidence="10 11">
    <name type="scientific">Gordonia soli NBRC 108243</name>
    <dbReference type="NCBI Taxonomy" id="1223545"/>
    <lineage>
        <taxon>Bacteria</taxon>
        <taxon>Bacillati</taxon>
        <taxon>Actinomycetota</taxon>
        <taxon>Actinomycetes</taxon>
        <taxon>Mycobacteriales</taxon>
        <taxon>Gordoniaceae</taxon>
        <taxon>Gordonia</taxon>
    </lineage>
</organism>
<evidence type="ECO:0000256" key="3">
    <source>
        <dbReference type="ARBA" id="ARBA00022449"/>
    </source>
</evidence>
<evidence type="ECO:0000256" key="8">
    <source>
        <dbReference type="SAM" id="Phobius"/>
    </source>
</evidence>